<dbReference type="InterPro" id="IPR002477">
    <property type="entry name" value="Peptidoglycan-bd-like"/>
</dbReference>
<accession>A0A7W6G8B8</accession>
<evidence type="ECO:0000313" key="2">
    <source>
        <dbReference type="EMBL" id="MBB3957819.1"/>
    </source>
</evidence>
<dbReference type="Gene3D" id="1.10.101.10">
    <property type="entry name" value="PGBD-like superfamily/PGBD"/>
    <property type="match status" value="1"/>
</dbReference>
<dbReference type="GO" id="GO:0016787">
    <property type="term" value="F:hydrolase activity"/>
    <property type="evidence" value="ECO:0007669"/>
    <property type="project" value="UniProtKB-KW"/>
</dbReference>
<reference evidence="2 3" key="1">
    <citation type="submission" date="2020-08" db="EMBL/GenBank/DDBJ databases">
        <title>Genomic Encyclopedia of Type Strains, Phase IV (KMG-IV): sequencing the most valuable type-strain genomes for metagenomic binning, comparative biology and taxonomic classification.</title>
        <authorList>
            <person name="Goeker M."/>
        </authorList>
    </citation>
    <scope>NUCLEOTIDE SEQUENCE [LARGE SCALE GENOMIC DNA]</scope>
    <source>
        <strain evidence="2 3">DSM 27057</strain>
    </source>
</reference>
<protein>
    <submittedName>
        <fullName evidence="2">Peptidoglycan hydrolase-like protein with peptidoglycan-binding domain</fullName>
    </submittedName>
</protein>
<dbReference type="SUPFAM" id="SSF47090">
    <property type="entry name" value="PGBD-like"/>
    <property type="match status" value="1"/>
</dbReference>
<evidence type="ECO:0000259" key="1">
    <source>
        <dbReference type="Pfam" id="PF01471"/>
    </source>
</evidence>
<proteinExistence type="predicted"/>
<dbReference type="AlphaFoldDB" id="A0A7W6G8B8"/>
<keyword evidence="2" id="KW-0378">Hydrolase</keyword>
<keyword evidence="3" id="KW-1185">Reference proteome</keyword>
<evidence type="ECO:0000313" key="3">
    <source>
        <dbReference type="Proteomes" id="UP000548867"/>
    </source>
</evidence>
<organism evidence="2 3">
    <name type="scientific">Novosphingobium sediminicola</name>
    <dbReference type="NCBI Taxonomy" id="563162"/>
    <lineage>
        <taxon>Bacteria</taxon>
        <taxon>Pseudomonadati</taxon>
        <taxon>Pseudomonadota</taxon>
        <taxon>Alphaproteobacteria</taxon>
        <taxon>Sphingomonadales</taxon>
        <taxon>Sphingomonadaceae</taxon>
        <taxon>Novosphingobium</taxon>
    </lineage>
</organism>
<dbReference type="Proteomes" id="UP000548867">
    <property type="component" value="Unassembled WGS sequence"/>
</dbReference>
<gene>
    <name evidence="2" type="ORF">GGR38_004794</name>
</gene>
<sequence>MISYPGRIIKQNETDPVIVRALADALRAKGQALTSPDGVFDAAFKAQIKLYQSLHTDNMGNRLEEDGKVGSLTWGHSLVRTISTSTWQTMARLHSLSRSVKSG</sequence>
<dbReference type="EMBL" id="JACIDX010000038">
    <property type="protein sequence ID" value="MBB3957819.1"/>
    <property type="molecule type" value="Genomic_DNA"/>
</dbReference>
<dbReference type="InterPro" id="IPR036365">
    <property type="entry name" value="PGBD-like_sf"/>
</dbReference>
<dbReference type="Pfam" id="PF01471">
    <property type="entry name" value="PG_binding_1"/>
    <property type="match status" value="1"/>
</dbReference>
<comment type="caution">
    <text evidence="2">The sequence shown here is derived from an EMBL/GenBank/DDBJ whole genome shotgun (WGS) entry which is preliminary data.</text>
</comment>
<dbReference type="InterPro" id="IPR036366">
    <property type="entry name" value="PGBDSf"/>
</dbReference>
<name>A0A7W6G8B8_9SPHN</name>
<dbReference type="RefSeq" id="WP_183629418.1">
    <property type="nucleotide sequence ID" value="NZ_JACIDX010000038.1"/>
</dbReference>
<feature type="domain" description="Peptidoglycan binding-like" evidence="1">
    <location>
        <begin position="19"/>
        <end position="74"/>
    </location>
</feature>